<dbReference type="GO" id="GO:0003924">
    <property type="term" value="F:GTPase activity"/>
    <property type="evidence" value="ECO:0007669"/>
    <property type="project" value="InterPro"/>
</dbReference>
<proteinExistence type="predicted"/>
<dbReference type="EMBL" id="CYRY02000757">
    <property type="protein sequence ID" value="VCW50287.1"/>
    <property type="molecule type" value="Genomic_DNA"/>
</dbReference>
<dbReference type="InterPro" id="IPR036543">
    <property type="entry name" value="Guanylate-bd_C_sf"/>
</dbReference>
<evidence type="ECO:0000313" key="3">
    <source>
        <dbReference type="Proteomes" id="UP000269945"/>
    </source>
</evidence>
<organism evidence="2 3">
    <name type="scientific">Gulo gulo</name>
    <name type="common">Wolverine</name>
    <name type="synonym">Gluton</name>
    <dbReference type="NCBI Taxonomy" id="48420"/>
    <lineage>
        <taxon>Eukaryota</taxon>
        <taxon>Metazoa</taxon>
        <taxon>Chordata</taxon>
        <taxon>Craniata</taxon>
        <taxon>Vertebrata</taxon>
        <taxon>Euteleostomi</taxon>
        <taxon>Mammalia</taxon>
        <taxon>Eutheria</taxon>
        <taxon>Laurasiatheria</taxon>
        <taxon>Carnivora</taxon>
        <taxon>Caniformia</taxon>
        <taxon>Musteloidea</taxon>
        <taxon>Mustelidae</taxon>
        <taxon>Guloninae</taxon>
        <taxon>Gulo</taxon>
    </lineage>
</organism>
<gene>
    <name evidence="2" type="ORF">BN2614_LOCUS1</name>
</gene>
<reference evidence="2 3" key="1">
    <citation type="submission" date="2018-10" db="EMBL/GenBank/DDBJ databases">
        <authorList>
            <person name="Ekblom R."/>
            <person name="Jareborg N."/>
        </authorList>
    </citation>
    <scope>NUCLEOTIDE SEQUENCE [LARGE SCALE GENOMIC DNA]</scope>
    <source>
        <tissue evidence="2">Muscle</tissue>
    </source>
</reference>
<sequence>MVLALPHLDGEAAPILQPSQDNELQKQYLELLQMKTELEESCEEKEELLRDTQRALAEEKAKGETAEREKQLLEERCKKMQEEIQLLKLRFNKSIIQMKEEMMAGTENLLRKRDEKIQRLEAQIEMLTEKKQDNKNDCTSETKANDKEENKSERSWWSKIYDIIKELSLLFDKFFSYG</sequence>
<protein>
    <recommendedName>
        <fullName evidence="4">Guanylate-binding protein/Atlastin C-terminal domain-containing protein</fullName>
    </recommendedName>
</protein>
<feature type="region of interest" description="Disordered" evidence="1">
    <location>
        <begin position="131"/>
        <end position="151"/>
    </location>
</feature>
<keyword evidence="3" id="KW-1185">Reference proteome</keyword>
<evidence type="ECO:0000313" key="2">
    <source>
        <dbReference type="EMBL" id="VCW50287.1"/>
    </source>
</evidence>
<dbReference type="GO" id="GO:0005525">
    <property type="term" value="F:GTP binding"/>
    <property type="evidence" value="ECO:0007669"/>
    <property type="project" value="InterPro"/>
</dbReference>
<evidence type="ECO:0008006" key="4">
    <source>
        <dbReference type="Google" id="ProtNLM"/>
    </source>
</evidence>
<dbReference type="SUPFAM" id="SSF48340">
    <property type="entry name" value="Interferon-induced guanylate-binding protein 1 (GBP1), C-terminal domain"/>
    <property type="match status" value="1"/>
</dbReference>
<comment type="caution">
    <text evidence="2">The sequence shown here is derived from an EMBL/GenBank/DDBJ whole genome shotgun (WGS) entry which is preliminary data.</text>
</comment>
<dbReference type="Proteomes" id="UP000269945">
    <property type="component" value="Unassembled WGS sequence"/>
</dbReference>
<accession>A0A9X9LD64</accession>
<name>A0A9X9LD64_GULGU</name>
<dbReference type="AlphaFoldDB" id="A0A9X9LD64"/>
<evidence type="ECO:0000256" key="1">
    <source>
        <dbReference type="SAM" id="MobiDB-lite"/>
    </source>
</evidence>